<dbReference type="Gene3D" id="1.10.10.10">
    <property type="entry name" value="Winged helix-like DNA-binding domain superfamily/Winged helix DNA-binding domain"/>
    <property type="match status" value="1"/>
</dbReference>
<keyword evidence="7" id="KW-1185">Reference proteome</keyword>
<evidence type="ECO:0000259" key="4">
    <source>
        <dbReference type="SMART" id="SM00345"/>
    </source>
</evidence>
<evidence type="ECO:0000313" key="7">
    <source>
        <dbReference type="Proteomes" id="UP000224974"/>
    </source>
</evidence>
<dbReference type="PANTHER" id="PTHR43537">
    <property type="entry name" value="TRANSCRIPTIONAL REGULATOR, GNTR FAMILY"/>
    <property type="match status" value="1"/>
</dbReference>
<dbReference type="SUPFAM" id="SSF46785">
    <property type="entry name" value="Winged helix' DNA-binding domain"/>
    <property type="match status" value="1"/>
</dbReference>
<dbReference type="PANTHER" id="PTHR43537:SF5">
    <property type="entry name" value="UXU OPERON TRANSCRIPTIONAL REGULATOR"/>
    <property type="match status" value="1"/>
</dbReference>
<proteinExistence type="predicted"/>
<dbReference type="OrthoDB" id="9799812at2"/>
<organism evidence="6 7">
    <name type="scientific">Budvicia aquatica</name>
    <dbReference type="NCBI Taxonomy" id="82979"/>
    <lineage>
        <taxon>Bacteria</taxon>
        <taxon>Pseudomonadati</taxon>
        <taxon>Pseudomonadota</taxon>
        <taxon>Gammaproteobacteria</taxon>
        <taxon>Enterobacterales</taxon>
        <taxon>Budviciaceae</taxon>
        <taxon>Budvicia</taxon>
    </lineage>
</organism>
<sequence>MNASEKTYQQLKAKIISNELVGAVSESELCATFNVSRTPLREAIFRLITEGWIDYSKNKTKTIRPITLKELKNIFQIRVDIEIMLLNLSWKYHDTSIYQSIKKNIEKGIAQQDIDLLLASDNQLHQQLLDDCNNELVYKMLSFIYDRLRMLRSDKVKTDSIFESSTEHLNICDAIIIRDQDAARKAISTHVSNSRLRILTTFDEC</sequence>
<keyword evidence="2" id="KW-0238">DNA-binding</keyword>
<dbReference type="GO" id="GO:0003700">
    <property type="term" value="F:DNA-binding transcription factor activity"/>
    <property type="evidence" value="ECO:0007669"/>
    <property type="project" value="InterPro"/>
</dbReference>
<dbReference type="Pfam" id="PF00392">
    <property type="entry name" value="GntR"/>
    <property type="match status" value="1"/>
</dbReference>
<dbReference type="SMART" id="SM00895">
    <property type="entry name" value="FCD"/>
    <property type="match status" value="1"/>
</dbReference>
<evidence type="ECO:0000259" key="5">
    <source>
        <dbReference type="SMART" id="SM00895"/>
    </source>
</evidence>
<dbReference type="InterPro" id="IPR036388">
    <property type="entry name" value="WH-like_DNA-bd_sf"/>
</dbReference>
<dbReference type="Proteomes" id="UP000224974">
    <property type="component" value="Unassembled WGS sequence"/>
</dbReference>
<evidence type="ECO:0000256" key="1">
    <source>
        <dbReference type="ARBA" id="ARBA00023015"/>
    </source>
</evidence>
<dbReference type="InterPro" id="IPR036390">
    <property type="entry name" value="WH_DNA-bd_sf"/>
</dbReference>
<dbReference type="SMART" id="SM00345">
    <property type="entry name" value="HTH_GNTR"/>
    <property type="match status" value="1"/>
</dbReference>
<feature type="domain" description="HTH gntR-type" evidence="4">
    <location>
        <begin position="7"/>
        <end position="63"/>
    </location>
</feature>
<evidence type="ECO:0000256" key="2">
    <source>
        <dbReference type="ARBA" id="ARBA00023125"/>
    </source>
</evidence>
<dbReference type="EMBL" id="PDDX01000001">
    <property type="protein sequence ID" value="PHI29362.1"/>
    <property type="molecule type" value="Genomic_DNA"/>
</dbReference>
<dbReference type="AlphaFoldDB" id="A0A2C6DLZ1"/>
<protein>
    <submittedName>
        <fullName evidence="6">GntR family transcriptional regulator</fullName>
    </submittedName>
</protein>
<name>A0A2C6DLZ1_9GAMM</name>
<gene>
    <name evidence="6" type="ORF">CRN84_08490</name>
</gene>
<evidence type="ECO:0000313" key="6">
    <source>
        <dbReference type="EMBL" id="PHI29362.1"/>
    </source>
</evidence>
<evidence type="ECO:0000256" key="3">
    <source>
        <dbReference type="ARBA" id="ARBA00023163"/>
    </source>
</evidence>
<dbReference type="Pfam" id="PF07729">
    <property type="entry name" value="FCD"/>
    <property type="match status" value="1"/>
</dbReference>
<accession>A0A2C6DLZ1</accession>
<dbReference type="InterPro" id="IPR008920">
    <property type="entry name" value="TF_FadR/GntR_C"/>
</dbReference>
<dbReference type="STRING" id="1111728.GCA_000427805_02119"/>
<reference evidence="7" key="1">
    <citation type="submission" date="2017-09" db="EMBL/GenBank/DDBJ databases">
        <title>FDA dAtabase for Regulatory Grade micrObial Sequences (FDA-ARGOS): Supporting development and validation of Infectious Disease Dx tests.</title>
        <authorList>
            <person name="Minogue T."/>
            <person name="Wolcott M."/>
            <person name="Wasieloski L."/>
            <person name="Aguilar W."/>
            <person name="Moore D."/>
            <person name="Tallon L."/>
            <person name="Sadzewicz L."/>
            <person name="Ott S."/>
            <person name="Zhao X."/>
            <person name="Nagaraj S."/>
            <person name="Vavikolanu K."/>
            <person name="Aluvathingal J."/>
            <person name="Nadendla S."/>
            <person name="Sichtig H."/>
        </authorList>
    </citation>
    <scope>NUCLEOTIDE SEQUENCE [LARGE SCALE GENOMIC DNA]</scope>
    <source>
        <strain evidence="7">FDAARGOS_387</strain>
    </source>
</reference>
<dbReference type="GO" id="GO:0003677">
    <property type="term" value="F:DNA binding"/>
    <property type="evidence" value="ECO:0007669"/>
    <property type="project" value="UniProtKB-KW"/>
</dbReference>
<dbReference type="PRINTS" id="PR00035">
    <property type="entry name" value="HTHGNTR"/>
</dbReference>
<dbReference type="SUPFAM" id="SSF48008">
    <property type="entry name" value="GntR ligand-binding domain-like"/>
    <property type="match status" value="1"/>
</dbReference>
<dbReference type="Gene3D" id="1.20.120.530">
    <property type="entry name" value="GntR ligand-binding domain-like"/>
    <property type="match status" value="1"/>
</dbReference>
<feature type="domain" description="GntR C-terminal" evidence="5">
    <location>
        <begin position="73"/>
        <end position="193"/>
    </location>
</feature>
<keyword evidence="3" id="KW-0804">Transcription</keyword>
<dbReference type="InterPro" id="IPR011711">
    <property type="entry name" value="GntR_C"/>
</dbReference>
<dbReference type="InterPro" id="IPR000524">
    <property type="entry name" value="Tscrpt_reg_HTH_GntR"/>
</dbReference>
<keyword evidence="1" id="KW-0805">Transcription regulation</keyword>
<dbReference type="RefSeq" id="WP_029094844.1">
    <property type="nucleotide sequence ID" value="NZ_PDDX01000001.1"/>
</dbReference>
<comment type="caution">
    <text evidence="6">The sequence shown here is derived from an EMBL/GenBank/DDBJ whole genome shotgun (WGS) entry which is preliminary data.</text>
</comment>